<proteinExistence type="predicted"/>
<dbReference type="RefSeq" id="WP_253157555.1">
    <property type="nucleotide sequence ID" value="NZ_JAOCCI010000032.1"/>
</dbReference>
<keyword evidence="4" id="KW-0479">Metal-binding</keyword>
<keyword evidence="3" id="KW-0949">S-adenosyl-L-methionine</keyword>
<sequence>MAWLNIAKMIDVTQAEGPGLRTAIWVQGCLKRCVGCCNGKFLKIQPADVCDSHMIIEQIAQNRQQYGIEGVTLLGGEPFLQAEGLADVAQACRKMGLSVMVFSGYQLEELDDDRFKGASQLLNATDVLVDGEYQHALTENVRNWVGSTNQRFHYFTNFYDPSIETRVLTVTNEWRINTHGQILGNGLPFILKANN</sequence>
<protein>
    <submittedName>
        <fullName evidence="7">Radical SAM protein</fullName>
    </submittedName>
</protein>
<evidence type="ECO:0000256" key="5">
    <source>
        <dbReference type="ARBA" id="ARBA00023004"/>
    </source>
</evidence>
<dbReference type="PANTHER" id="PTHR30352:SF2">
    <property type="entry name" value="ANAEROBIC RIBONUCLEOSIDE-TRIPHOSPHATE REDUCTASE-ACTIVATING PROTEIN"/>
    <property type="match status" value="1"/>
</dbReference>
<dbReference type="EMBL" id="JAOCLH010000020">
    <property type="protein sequence ID" value="MDH2172978.1"/>
    <property type="molecule type" value="Genomic_DNA"/>
</dbReference>
<evidence type="ECO:0000313" key="7">
    <source>
        <dbReference type="EMBL" id="MDH2172978.1"/>
    </source>
</evidence>
<dbReference type="InterPro" id="IPR013785">
    <property type="entry name" value="Aldolase_TIM"/>
</dbReference>
<organism evidence="7 8">
    <name type="scientific">Acinetobacter johnsonii</name>
    <dbReference type="NCBI Taxonomy" id="40214"/>
    <lineage>
        <taxon>Bacteria</taxon>
        <taxon>Pseudomonadati</taxon>
        <taxon>Pseudomonadota</taxon>
        <taxon>Gammaproteobacteria</taxon>
        <taxon>Moraxellales</taxon>
        <taxon>Moraxellaceae</taxon>
        <taxon>Acinetobacter</taxon>
    </lineage>
</organism>
<dbReference type="SFLD" id="SFLDG01066">
    <property type="entry name" value="organic_radical-activating_enz"/>
    <property type="match status" value="1"/>
</dbReference>
<dbReference type="InterPro" id="IPR007197">
    <property type="entry name" value="rSAM"/>
</dbReference>
<gene>
    <name evidence="7" type="ORF">N5J46_11190</name>
</gene>
<comment type="caution">
    <text evidence="7">The sequence shown here is derived from an EMBL/GenBank/DDBJ whole genome shotgun (WGS) entry which is preliminary data.</text>
</comment>
<dbReference type="Proteomes" id="UP001162261">
    <property type="component" value="Unassembled WGS sequence"/>
</dbReference>
<dbReference type="Pfam" id="PF13353">
    <property type="entry name" value="Fer4_12"/>
    <property type="match status" value="1"/>
</dbReference>
<name>A0AA43BIB3_ACIJO</name>
<dbReference type="PANTHER" id="PTHR30352">
    <property type="entry name" value="PYRUVATE FORMATE-LYASE-ACTIVATING ENZYME"/>
    <property type="match status" value="1"/>
</dbReference>
<evidence type="ECO:0000256" key="2">
    <source>
        <dbReference type="ARBA" id="ARBA00022485"/>
    </source>
</evidence>
<dbReference type="InterPro" id="IPR034457">
    <property type="entry name" value="Organic_radical-activating"/>
</dbReference>
<keyword evidence="5" id="KW-0408">Iron</keyword>
<evidence type="ECO:0000313" key="8">
    <source>
        <dbReference type="Proteomes" id="UP001162261"/>
    </source>
</evidence>
<dbReference type="SFLD" id="SFLDS00029">
    <property type="entry name" value="Radical_SAM"/>
    <property type="match status" value="1"/>
</dbReference>
<dbReference type="SUPFAM" id="SSF102114">
    <property type="entry name" value="Radical SAM enzymes"/>
    <property type="match status" value="1"/>
</dbReference>
<dbReference type="GO" id="GO:0043365">
    <property type="term" value="F:[formate-C-acetyltransferase]-activating enzyme activity"/>
    <property type="evidence" value="ECO:0007669"/>
    <property type="project" value="InterPro"/>
</dbReference>
<evidence type="ECO:0000256" key="1">
    <source>
        <dbReference type="ARBA" id="ARBA00001966"/>
    </source>
</evidence>
<accession>A0AA43BIB3</accession>
<keyword evidence="6" id="KW-0411">Iron-sulfur</keyword>
<evidence type="ECO:0000256" key="6">
    <source>
        <dbReference type="ARBA" id="ARBA00023014"/>
    </source>
</evidence>
<dbReference type="GO" id="GO:0051539">
    <property type="term" value="F:4 iron, 4 sulfur cluster binding"/>
    <property type="evidence" value="ECO:0007669"/>
    <property type="project" value="UniProtKB-KW"/>
</dbReference>
<dbReference type="Gene3D" id="3.20.20.70">
    <property type="entry name" value="Aldolase class I"/>
    <property type="match status" value="1"/>
</dbReference>
<evidence type="ECO:0000256" key="4">
    <source>
        <dbReference type="ARBA" id="ARBA00022723"/>
    </source>
</evidence>
<comment type="cofactor">
    <cofactor evidence="1">
        <name>[4Fe-4S] cluster</name>
        <dbReference type="ChEBI" id="CHEBI:49883"/>
    </cofactor>
</comment>
<dbReference type="SFLD" id="SFLDF00299">
    <property type="entry name" value="anaerobic_ribonucleoside-triph"/>
    <property type="match status" value="1"/>
</dbReference>
<dbReference type="GO" id="GO:0046872">
    <property type="term" value="F:metal ion binding"/>
    <property type="evidence" value="ECO:0007669"/>
    <property type="project" value="UniProtKB-KW"/>
</dbReference>
<dbReference type="AlphaFoldDB" id="A0AA43BIB3"/>
<evidence type="ECO:0000256" key="3">
    <source>
        <dbReference type="ARBA" id="ARBA00022691"/>
    </source>
</evidence>
<keyword evidence="2" id="KW-0004">4Fe-4S</keyword>
<reference evidence="7" key="1">
    <citation type="submission" date="2022-09" db="EMBL/GenBank/DDBJ databases">
        <title>Intensive care unit water sources are persistently colonized with multi-drug resistant bacteria and are the site of extensive horizontal gene transfer of antibiotic resistance genes.</title>
        <authorList>
            <person name="Diorio-Toth L."/>
        </authorList>
    </citation>
    <scope>NUCLEOTIDE SEQUENCE</scope>
    <source>
        <strain evidence="7">GD03649</strain>
    </source>
</reference>
<dbReference type="InterPro" id="IPR058240">
    <property type="entry name" value="rSAM_sf"/>
</dbReference>
<dbReference type="CDD" id="cd01335">
    <property type="entry name" value="Radical_SAM"/>
    <property type="match status" value="1"/>
</dbReference>
<dbReference type="GO" id="GO:0004748">
    <property type="term" value="F:ribonucleoside-diphosphate reductase activity, thioredoxin disulfide as acceptor"/>
    <property type="evidence" value="ECO:0007669"/>
    <property type="project" value="TreeGrafter"/>
</dbReference>
<dbReference type="InterPro" id="IPR012837">
    <property type="entry name" value="NrdG"/>
</dbReference>
<dbReference type="SFLD" id="SFLDG01063">
    <property type="entry name" value="activating_enzymes__group_1"/>
    <property type="match status" value="1"/>
</dbReference>